<sequence>MTTWTFFPASVCSEAKTPSINCDFGIPC</sequence>
<dbReference type="AlphaFoldDB" id="Q4REL0"/>
<accession>Q4REL0</accession>
<name>Q4REL0_TETNG</name>
<reference evidence="1" key="1">
    <citation type="journal article" date="2004" name="Nature">
        <title>Genome duplication in the teleost fish Tetraodon nigroviridis reveals the early vertebrate proto-karyotype.</title>
        <authorList>
            <person name="Jaillon O."/>
            <person name="Aury J.-M."/>
            <person name="Brunet F."/>
            <person name="Petit J.-L."/>
            <person name="Stange-Thomann N."/>
            <person name="Mauceli E."/>
            <person name="Bouneau L."/>
            <person name="Fischer C."/>
            <person name="Ozouf-Costaz C."/>
            <person name="Bernot A."/>
            <person name="Nicaud S."/>
            <person name="Jaffe D."/>
            <person name="Fisher S."/>
            <person name="Lutfalla G."/>
            <person name="Dossat C."/>
            <person name="Segurens B."/>
            <person name="Dasilva C."/>
            <person name="Salanoubat M."/>
            <person name="Levy M."/>
            <person name="Boudet N."/>
            <person name="Castellano S."/>
            <person name="Anthouard V."/>
            <person name="Jubin C."/>
            <person name="Castelli V."/>
            <person name="Katinka M."/>
            <person name="Vacherie B."/>
            <person name="Biemont C."/>
            <person name="Skalli Z."/>
            <person name="Cattolico L."/>
            <person name="Poulain J."/>
            <person name="De Berardinis V."/>
            <person name="Cruaud C."/>
            <person name="Duprat S."/>
            <person name="Brottier P."/>
            <person name="Coutanceau J.-P."/>
            <person name="Gouzy J."/>
            <person name="Parra G."/>
            <person name="Lardier G."/>
            <person name="Chapple C."/>
            <person name="McKernan K.J."/>
            <person name="McEwan P."/>
            <person name="Bosak S."/>
            <person name="Kellis M."/>
            <person name="Volff J.-N."/>
            <person name="Guigo R."/>
            <person name="Zody M.C."/>
            <person name="Mesirov J."/>
            <person name="Lindblad-Toh K."/>
            <person name="Birren B."/>
            <person name="Nusbaum C."/>
            <person name="Kahn D."/>
            <person name="Robinson-Rechavi M."/>
            <person name="Laudet V."/>
            <person name="Schachter V."/>
            <person name="Quetier F."/>
            <person name="Saurin W."/>
            <person name="Scarpelli C."/>
            <person name="Wincker P."/>
            <person name="Lander E.S."/>
            <person name="Weissenbach J."/>
            <person name="Roest Crollius H."/>
        </authorList>
    </citation>
    <scope>NUCLEOTIDE SEQUENCE [LARGE SCALE GENOMIC DNA]</scope>
</reference>
<reference evidence="1" key="2">
    <citation type="submission" date="2004-02" db="EMBL/GenBank/DDBJ databases">
        <authorList>
            <consortium name="Genoscope"/>
            <consortium name="Whitehead Institute Centre for Genome Research"/>
        </authorList>
    </citation>
    <scope>NUCLEOTIDE SEQUENCE</scope>
</reference>
<proteinExistence type="predicted"/>
<organism evidence="1">
    <name type="scientific">Tetraodon nigroviridis</name>
    <name type="common">Spotted green pufferfish</name>
    <name type="synonym">Chelonodon nigroviridis</name>
    <dbReference type="NCBI Taxonomy" id="99883"/>
    <lineage>
        <taxon>Eukaryota</taxon>
        <taxon>Metazoa</taxon>
        <taxon>Chordata</taxon>
        <taxon>Craniata</taxon>
        <taxon>Vertebrata</taxon>
        <taxon>Euteleostomi</taxon>
        <taxon>Actinopterygii</taxon>
        <taxon>Neopterygii</taxon>
        <taxon>Teleostei</taxon>
        <taxon>Neoteleostei</taxon>
        <taxon>Acanthomorphata</taxon>
        <taxon>Eupercaria</taxon>
        <taxon>Tetraodontiformes</taxon>
        <taxon>Tetradontoidea</taxon>
        <taxon>Tetraodontidae</taxon>
        <taxon>Tetraodon</taxon>
    </lineage>
</organism>
<gene>
    <name evidence="1" type="ORF">GSTENG00035723001</name>
</gene>
<protein>
    <submittedName>
        <fullName evidence="1">(spotted green pufferfish) hypothetical protein</fullName>
    </submittedName>
</protein>
<evidence type="ECO:0000313" key="1">
    <source>
        <dbReference type="EMBL" id="CAG13172.1"/>
    </source>
</evidence>
<dbReference type="EMBL" id="CAAE01015123">
    <property type="protein sequence ID" value="CAG13172.1"/>
    <property type="molecule type" value="Genomic_DNA"/>
</dbReference>
<dbReference type="KEGG" id="tng:GSTEN00035723G001"/>
<comment type="caution">
    <text evidence="1">The sequence shown here is derived from an EMBL/GenBank/DDBJ whole genome shotgun (WGS) entry which is preliminary data.</text>
</comment>